<sequence>MRSFKCVSVNDNAKASAKGLFTVGKVYDFNMESYIHITLTGVMFGDVGAVRCDLNKYTEKEYALISRYTGEPLAVFHAA</sequence>
<dbReference type="EMBL" id="KY982929">
    <property type="protein sequence ID" value="ARW59080.1"/>
    <property type="molecule type" value="Genomic_DNA"/>
</dbReference>
<protein>
    <submittedName>
        <fullName evidence="1">Uncharacterized protein</fullName>
    </submittedName>
</protein>
<organism evidence="1">
    <name type="scientific">Cronobacter phage CSP1</name>
    <dbReference type="NCBI Taxonomy" id="1983560"/>
    <lineage>
        <taxon>Viruses</taxon>
        <taxon>Duplodnaviria</taxon>
        <taxon>Heunggongvirae</taxon>
        <taxon>Uroviricota</taxon>
        <taxon>Caudoviricetes</taxon>
    </lineage>
</organism>
<reference evidence="1" key="1">
    <citation type="submission" date="2017-04" db="EMBL/GenBank/DDBJ databases">
        <title>Complete genome sequencing of Cronobacter sakazakii phage CSP1.</title>
        <authorList>
            <person name="Kim M."/>
            <person name="Kim M."/>
            <person name="Ryu S."/>
        </authorList>
    </citation>
    <scope>NUCLEOTIDE SEQUENCE</scope>
</reference>
<name>A0AB33CJ63_9CAUD</name>
<proteinExistence type="predicted"/>
<accession>A0AB33CJ63</accession>
<gene>
    <name evidence="1" type="ORF">CSP1_048</name>
</gene>
<evidence type="ECO:0000313" key="1">
    <source>
        <dbReference type="EMBL" id="ARW59080.1"/>
    </source>
</evidence>